<reference evidence="3 4" key="1">
    <citation type="submission" date="2024-09" db="EMBL/GenBank/DDBJ databases">
        <title>A chromosome-level genome assembly of Gray's grenadier anchovy, Coilia grayii.</title>
        <authorList>
            <person name="Fu Z."/>
        </authorList>
    </citation>
    <scope>NUCLEOTIDE SEQUENCE [LARGE SCALE GENOMIC DNA]</scope>
    <source>
        <strain evidence="3">G4</strain>
        <tissue evidence="3">Muscle</tissue>
    </source>
</reference>
<name>A0ABD1JTL8_9TELE</name>
<evidence type="ECO:0000313" key="3">
    <source>
        <dbReference type="EMBL" id="KAL2090224.1"/>
    </source>
</evidence>
<feature type="domain" description="Ig-like" evidence="2">
    <location>
        <begin position="132"/>
        <end position="168"/>
    </location>
</feature>
<evidence type="ECO:0000256" key="1">
    <source>
        <dbReference type="ARBA" id="ARBA00023319"/>
    </source>
</evidence>
<protein>
    <recommendedName>
        <fullName evidence="2">Ig-like domain-containing protein</fullName>
    </recommendedName>
</protein>
<dbReference type="InterPro" id="IPR036179">
    <property type="entry name" value="Ig-like_dom_sf"/>
</dbReference>
<dbReference type="EMBL" id="JBHFQA010000012">
    <property type="protein sequence ID" value="KAL2090224.1"/>
    <property type="molecule type" value="Genomic_DNA"/>
</dbReference>
<dbReference type="PANTHER" id="PTHR10075:SF103">
    <property type="entry name" value="ROUNDABOUT HOMOLOG 4"/>
    <property type="match status" value="1"/>
</dbReference>
<comment type="caution">
    <text evidence="3">The sequence shown here is derived from an EMBL/GenBank/DDBJ whole genome shotgun (WGS) entry which is preliminary data.</text>
</comment>
<evidence type="ECO:0000259" key="2">
    <source>
        <dbReference type="PROSITE" id="PS50835"/>
    </source>
</evidence>
<sequence length="245" mass="26867">MIAFFNNLPSPLCLCPCPPPSFFPTSTALPIFTKVPMDLTGVSGGAVSFVCQATGDPKPKVTWNKKGKRVNSPRVESIEFDEGAGAVLRIQPLRAPRDENIYECVAENIVGEITTSAKLSIIREDLLPQGFPRIDMGPQLKVVERTRTATMLCAASGVPDPEISWFKDLLPIDPSASSGRIKQLRSEIPQTAGVRGWGVPLRGDETRREAVDDLLMWRPSFAVFGPGRLSPWVQLRRCVSVCESF</sequence>
<dbReference type="SUPFAM" id="SSF48726">
    <property type="entry name" value="Immunoglobulin"/>
    <property type="match status" value="2"/>
</dbReference>
<organism evidence="3 4">
    <name type="scientific">Coilia grayii</name>
    <name type="common">Gray's grenadier anchovy</name>
    <dbReference type="NCBI Taxonomy" id="363190"/>
    <lineage>
        <taxon>Eukaryota</taxon>
        <taxon>Metazoa</taxon>
        <taxon>Chordata</taxon>
        <taxon>Craniata</taxon>
        <taxon>Vertebrata</taxon>
        <taxon>Euteleostomi</taxon>
        <taxon>Actinopterygii</taxon>
        <taxon>Neopterygii</taxon>
        <taxon>Teleostei</taxon>
        <taxon>Clupei</taxon>
        <taxon>Clupeiformes</taxon>
        <taxon>Clupeoidei</taxon>
        <taxon>Engraulidae</taxon>
        <taxon>Coilinae</taxon>
        <taxon>Coilia</taxon>
    </lineage>
</organism>
<gene>
    <name evidence="3" type="ORF">ACEWY4_014912</name>
</gene>
<accession>A0ABD1JTL8</accession>
<feature type="domain" description="Ig-like" evidence="2">
    <location>
        <begin position="30"/>
        <end position="120"/>
    </location>
</feature>
<dbReference type="Proteomes" id="UP001591681">
    <property type="component" value="Unassembled WGS sequence"/>
</dbReference>
<evidence type="ECO:0000313" key="4">
    <source>
        <dbReference type="Proteomes" id="UP001591681"/>
    </source>
</evidence>
<dbReference type="SMART" id="SM00408">
    <property type="entry name" value="IGc2"/>
    <property type="match status" value="2"/>
</dbReference>
<dbReference type="InterPro" id="IPR013783">
    <property type="entry name" value="Ig-like_fold"/>
</dbReference>
<dbReference type="InterPro" id="IPR003599">
    <property type="entry name" value="Ig_sub"/>
</dbReference>
<dbReference type="FunFam" id="2.60.40.10:FF:000023">
    <property type="entry name" value="receptor-type tyrosine-protein phosphatase delta isoform X2"/>
    <property type="match status" value="1"/>
</dbReference>
<dbReference type="InterPro" id="IPR007110">
    <property type="entry name" value="Ig-like_dom"/>
</dbReference>
<dbReference type="Pfam" id="PF07679">
    <property type="entry name" value="I-set"/>
    <property type="match status" value="1"/>
</dbReference>
<dbReference type="SMART" id="SM00409">
    <property type="entry name" value="IG"/>
    <property type="match status" value="1"/>
</dbReference>
<dbReference type="InterPro" id="IPR013098">
    <property type="entry name" value="Ig_I-set"/>
</dbReference>
<dbReference type="PROSITE" id="PS50835">
    <property type="entry name" value="IG_LIKE"/>
    <property type="match status" value="2"/>
</dbReference>
<keyword evidence="4" id="KW-1185">Reference proteome</keyword>
<proteinExistence type="predicted"/>
<dbReference type="AlphaFoldDB" id="A0ABD1JTL8"/>
<dbReference type="Gene3D" id="2.60.40.10">
    <property type="entry name" value="Immunoglobulins"/>
    <property type="match status" value="2"/>
</dbReference>
<keyword evidence="1" id="KW-0393">Immunoglobulin domain</keyword>
<dbReference type="InterPro" id="IPR003598">
    <property type="entry name" value="Ig_sub2"/>
</dbReference>
<dbReference type="PANTHER" id="PTHR10075">
    <property type="entry name" value="BASIGIN RELATED"/>
    <property type="match status" value="1"/>
</dbReference>